<dbReference type="AlphaFoldDB" id="A0AAV4IPR2"/>
<dbReference type="GO" id="GO:0034497">
    <property type="term" value="P:protein localization to phagophore assembly site"/>
    <property type="evidence" value="ECO:0007669"/>
    <property type="project" value="TreeGrafter"/>
</dbReference>
<dbReference type="InterPro" id="IPR036570">
    <property type="entry name" value="HORMA_dom_sf"/>
</dbReference>
<comment type="subcellular location">
    <subcellularLocation>
        <location evidence="1">Preautophagosomal structure</location>
    </subcellularLocation>
</comment>
<gene>
    <name evidence="7" type="ORF">ElyMa_003107800</name>
</gene>
<accession>A0AAV4IPR2</accession>
<dbReference type="PANTHER" id="PTHR13430">
    <property type="match status" value="1"/>
</dbReference>
<comment type="similarity">
    <text evidence="2 4">Belongs to the ATG13 family. Metazoan subfamily.</text>
</comment>
<feature type="region of interest" description="Disordered" evidence="5">
    <location>
        <begin position="349"/>
        <end position="379"/>
    </location>
</feature>
<reference evidence="7 8" key="1">
    <citation type="journal article" date="2021" name="Elife">
        <title>Chloroplast acquisition without the gene transfer in kleptoplastic sea slugs, Plakobranchus ocellatus.</title>
        <authorList>
            <person name="Maeda T."/>
            <person name="Takahashi S."/>
            <person name="Yoshida T."/>
            <person name="Shimamura S."/>
            <person name="Takaki Y."/>
            <person name="Nagai Y."/>
            <person name="Toyoda A."/>
            <person name="Suzuki Y."/>
            <person name="Arimoto A."/>
            <person name="Ishii H."/>
            <person name="Satoh N."/>
            <person name="Nishiyama T."/>
            <person name="Hasebe M."/>
            <person name="Maruyama T."/>
            <person name="Minagawa J."/>
            <person name="Obokata J."/>
            <person name="Shigenobu S."/>
        </authorList>
    </citation>
    <scope>NUCLEOTIDE SEQUENCE [LARGE SCALE GENOMIC DNA]</scope>
</reference>
<organism evidence="7 8">
    <name type="scientific">Elysia marginata</name>
    <dbReference type="NCBI Taxonomy" id="1093978"/>
    <lineage>
        <taxon>Eukaryota</taxon>
        <taxon>Metazoa</taxon>
        <taxon>Spiralia</taxon>
        <taxon>Lophotrochozoa</taxon>
        <taxon>Mollusca</taxon>
        <taxon>Gastropoda</taxon>
        <taxon>Heterobranchia</taxon>
        <taxon>Euthyneura</taxon>
        <taxon>Panpulmonata</taxon>
        <taxon>Sacoglossa</taxon>
        <taxon>Placobranchoidea</taxon>
        <taxon>Plakobranchidae</taxon>
        <taxon>Elysia</taxon>
    </lineage>
</organism>
<evidence type="ECO:0000256" key="1">
    <source>
        <dbReference type="ARBA" id="ARBA00004329"/>
    </source>
</evidence>
<dbReference type="PANTHER" id="PTHR13430:SF4">
    <property type="entry name" value="AUTOPHAGY-RELATED PROTEIN 13"/>
    <property type="match status" value="1"/>
</dbReference>
<dbReference type="EMBL" id="BMAT01006416">
    <property type="protein sequence ID" value="GFS12302.1"/>
    <property type="molecule type" value="Genomic_DNA"/>
</dbReference>
<dbReference type="Pfam" id="PF10033">
    <property type="entry name" value="ATG13"/>
    <property type="match status" value="1"/>
</dbReference>
<dbReference type="GO" id="GO:1990316">
    <property type="term" value="C:Atg1/ULK1 kinase complex"/>
    <property type="evidence" value="ECO:0007669"/>
    <property type="project" value="InterPro"/>
</dbReference>
<keyword evidence="3 4" id="KW-0072">Autophagy</keyword>
<evidence type="ECO:0000313" key="7">
    <source>
        <dbReference type="EMBL" id="GFS12302.1"/>
    </source>
</evidence>
<evidence type="ECO:0000259" key="6">
    <source>
        <dbReference type="Pfam" id="PF10033"/>
    </source>
</evidence>
<evidence type="ECO:0000256" key="4">
    <source>
        <dbReference type="RuleBase" id="RU361214"/>
    </source>
</evidence>
<dbReference type="GO" id="GO:0000423">
    <property type="term" value="P:mitophagy"/>
    <property type="evidence" value="ECO:0007669"/>
    <property type="project" value="TreeGrafter"/>
</dbReference>
<name>A0AAV4IPR2_9GAST</name>
<dbReference type="InterPro" id="IPR040182">
    <property type="entry name" value="ATG13"/>
</dbReference>
<dbReference type="GO" id="GO:0005829">
    <property type="term" value="C:cytosol"/>
    <property type="evidence" value="ECO:0007669"/>
    <property type="project" value="TreeGrafter"/>
</dbReference>
<sequence length="505" mass="56576">MAASVSTSEDSIENIERLFKTFTFRCLQVIVYSRIEANILRSNREFNEMFNVSIPDNPAIEDSLKKSLKDVKNFPPKGPICVEVALVTSEGDHMFLETWDLSFNRSSLDMSANRTMHIFTRMGVTIKSLLSATRVLPAYKLARNQGEKGGGYTLTHRVYMGKPQTHMLGEGFKTVRAGAVPTALGLMTATVSYRTKLLLSADMPASATAAIEVKENYFKEEADAGIPHRSPKISNPLPCSPPIRSPVARSESPYCFAVSPSSLEREDKVMRARAEAESSAWETSSKLEYSLEFLKEYFAISQNISLLQMDELPEPVFGAFSRQQPAKRLSAEPEVPFEGLMRKSFLMRPEQRVSGEQTQQGDMKKMTSKEEGEEKENIPREQVTKNVFEMRQANFEEEFVMIDKPPFAEEDDPADVKAFLSAMMRAPKLYDNCGEIGSENETFSLVGKTKSAQSATVSVGQYLSDVEELVNRLEEEMPVLDEFCNSVINMDSREEDEDGGGFLFS</sequence>
<evidence type="ECO:0000256" key="3">
    <source>
        <dbReference type="ARBA" id="ARBA00023006"/>
    </source>
</evidence>
<dbReference type="Gene3D" id="3.30.900.10">
    <property type="entry name" value="HORMA domain"/>
    <property type="match status" value="1"/>
</dbReference>
<evidence type="ECO:0000256" key="5">
    <source>
        <dbReference type="SAM" id="MobiDB-lite"/>
    </source>
</evidence>
<dbReference type="GO" id="GO:0000407">
    <property type="term" value="C:phagophore assembly site"/>
    <property type="evidence" value="ECO:0007669"/>
    <property type="project" value="UniProtKB-SubCell"/>
</dbReference>
<dbReference type="Proteomes" id="UP000762676">
    <property type="component" value="Unassembled WGS sequence"/>
</dbReference>
<protein>
    <recommendedName>
        <fullName evidence="4">Autophagy-related protein 13</fullName>
    </recommendedName>
</protein>
<comment type="caution">
    <text evidence="7">The sequence shown here is derived from an EMBL/GenBank/DDBJ whole genome shotgun (WGS) entry which is preliminary data.</text>
</comment>
<proteinExistence type="inferred from homology"/>
<keyword evidence="8" id="KW-1185">Reference proteome</keyword>
<dbReference type="GO" id="GO:0034727">
    <property type="term" value="P:piecemeal microautophagy of the nucleus"/>
    <property type="evidence" value="ECO:0007669"/>
    <property type="project" value="TreeGrafter"/>
</dbReference>
<evidence type="ECO:0000313" key="8">
    <source>
        <dbReference type="Proteomes" id="UP000762676"/>
    </source>
</evidence>
<evidence type="ECO:0000256" key="2">
    <source>
        <dbReference type="ARBA" id="ARBA00007341"/>
    </source>
</evidence>
<dbReference type="InterPro" id="IPR018731">
    <property type="entry name" value="Atg13_N"/>
</dbReference>
<feature type="domain" description="Autophagy-related protein 13 N-terminal" evidence="6">
    <location>
        <begin position="92"/>
        <end position="164"/>
    </location>
</feature>
<feature type="compositionally biased region" description="Basic and acidic residues" evidence="5">
    <location>
        <begin position="362"/>
        <end position="379"/>
    </location>
</feature>